<organism evidence="1 2">
    <name type="scientific">Trametes sanguinea</name>
    <dbReference type="NCBI Taxonomy" id="158606"/>
    <lineage>
        <taxon>Eukaryota</taxon>
        <taxon>Fungi</taxon>
        <taxon>Dikarya</taxon>
        <taxon>Basidiomycota</taxon>
        <taxon>Agaricomycotina</taxon>
        <taxon>Agaricomycetes</taxon>
        <taxon>Polyporales</taxon>
        <taxon>Polyporaceae</taxon>
        <taxon>Trametes</taxon>
    </lineage>
</organism>
<name>A0ACC1MXW1_9APHY</name>
<accession>A0ACC1MXW1</accession>
<dbReference type="Proteomes" id="UP001144978">
    <property type="component" value="Unassembled WGS sequence"/>
</dbReference>
<keyword evidence="2" id="KW-1185">Reference proteome</keyword>
<proteinExistence type="predicted"/>
<comment type="caution">
    <text evidence="1">The sequence shown here is derived from an EMBL/GenBank/DDBJ whole genome shotgun (WGS) entry which is preliminary data.</text>
</comment>
<sequence length="372" mass="40960">MAISISPNTDRTQGRSPLEPSPTFPFDNCYHWVDCSATVRIRRCEHGDGLYDESMAPVLSARDHVRMARLFSDDYARMDAIAAATAQGREPQCNDLLISADVDADNRPAEAAPLNSTHKHASRPSTSSSRSSCPWDRAVDTAEDAPNQATDGHPGRSQSLGKLADDVHELDIFGLTTLDDDEFAPLVNVWFDIAEHLTAASIPSPAEFFKEREEMRAIILAARMRNPHARLVPIALGQWHYRLSAHPGSWYLSGELVSFTQYWHGSLLQHDLSASCRLVGGGDRSMCALAIDGLIRLRDRLVLCCAIGQRSQSVRTSRAVTFPLSGIESTLRIPLNHGATDGTNASFMPDAEAAPDAASRRERWRPASRSWM</sequence>
<reference evidence="1" key="1">
    <citation type="submission" date="2022-08" db="EMBL/GenBank/DDBJ databases">
        <title>Genome Sequence of Pycnoporus sanguineus.</title>
        <authorList>
            <person name="Buettner E."/>
        </authorList>
    </citation>
    <scope>NUCLEOTIDE SEQUENCE</scope>
    <source>
        <strain evidence="1">CG-C14</strain>
    </source>
</reference>
<evidence type="ECO:0000313" key="1">
    <source>
        <dbReference type="EMBL" id="KAJ2971096.1"/>
    </source>
</evidence>
<evidence type="ECO:0000313" key="2">
    <source>
        <dbReference type="Proteomes" id="UP001144978"/>
    </source>
</evidence>
<gene>
    <name evidence="1" type="ORF">NUW54_g12582</name>
</gene>
<dbReference type="EMBL" id="JANSHE010005417">
    <property type="protein sequence ID" value="KAJ2971096.1"/>
    <property type="molecule type" value="Genomic_DNA"/>
</dbReference>
<protein>
    <submittedName>
        <fullName evidence="1">Uncharacterized protein</fullName>
    </submittedName>
</protein>